<keyword evidence="2" id="KW-0812">Transmembrane</keyword>
<organism evidence="3 4">
    <name type="scientific">Cellulomonas carbonis T26</name>
    <dbReference type="NCBI Taxonomy" id="947969"/>
    <lineage>
        <taxon>Bacteria</taxon>
        <taxon>Bacillati</taxon>
        <taxon>Actinomycetota</taxon>
        <taxon>Actinomycetes</taxon>
        <taxon>Micrococcales</taxon>
        <taxon>Cellulomonadaceae</taxon>
        <taxon>Cellulomonas</taxon>
    </lineage>
</organism>
<evidence type="ECO:0000313" key="3">
    <source>
        <dbReference type="EMBL" id="KGM11594.1"/>
    </source>
</evidence>
<dbReference type="Proteomes" id="UP000029839">
    <property type="component" value="Unassembled WGS sequence"/>
</dbReference>
<evidence type="ECO:0000313" key="4">
    <source>
        <dbReference type="Proteomes" id="UP000029839"/>
    </source>
</evidence>
<reference evidence="3 4" key="2">
    <citation type="journal article" date="2015" name="Stand. Genomic Sci.">
        <title>Draft genome sequence of Cellulomonas carbonis T26(T) and comparative analysis of six Cellulomonas genomes.</title>
        <authorList>
            <person name="Zhuang W."/>
            <person name="Zhang S."/>
            <person name="Xia X."/>
            <person name="Wang G."/>
        </authorList>
    </citation>
    <scope>NUCLEOTIDE SEQUENCE [LARGE SCALE GENOMIC DNA]</scope>
    <source>
        <strain evidence="3 4">T26</strain>
    </source>
</reference>
<reference evidence="3 4" key="1">
    <citation type="submission" date="2013-08" db="EMBL/GenBank/DDBJ databases">
        <title>Genome sequencing of Cellulomonas carbonis T26.</title>
        <authorList>
            <person name="Chen F."/>
            <person name="Li Y."/>
            <person name="Wang G."/>
        </authorList>
    </citation>
    <scope>NUCLEOTIDE SEQUENCE [LARGE SCALE GENOMIC DNA]</scope>
    <source>
        <strain evidence="3 4">T26</strain>
    </source>
</reference>
<evidence type="ECO:0000256" key="1">
    <source>
        <dbReference type="SAM" id="MobiDB-lite"/>
    </source>
</evidence>
<sequence>MSGRVRTAVHTRRARTDDRPGAPTLRVELANAAPGWAVRLLPAAALALTTLASGGGAVVWLVAAAVGVLVTWRPDWPSAGAVPALVGTWVLSRDDLLAQGATGALQLAALVVGAHLVVRLGGLAAHVAWRARVELGVLRRSLLPAVVVQAGVLVLVAVVATVRAGAGTADAGQGWLRAVALVAAVTLVVVLVPRHWLSWGRR</sequence>
<feature type="transmembrane region" description="Helical" evidence="2">
    <location>
        <begin position="174"/>
        <end position="192"/>
    </location>
</feature>
<protein>
    <submittedName>
        <fullName evidence="3">Uncharacterized protein</fullName>
    </submittedName>
</protein>
<dbReference type="AlphaFoldDB" id="A0A0A0BWP7"/>
<name>A0A0A0BWP7_9CELL</name>
<keyword evidence="4" id="KW-1185">Reference proteome</keyword>
<keyword evidence="2" id="KW-1133">Transmembrane helix</keyword>
<dbReference type="EMBL" id="AXCY01000018">
    <property type="protein sequence ID" value="KGM11594.1"/>
    <property type="molecule type" value="Genomic_DNA"/>
</dbReference>
<keyword evidence="2" id="KW-0472">Membrane</keyword>
<proteinExistence type="predicted"/>
<evidence type="ECO:0000256" key="2">
    <source>
        <dbReference type="SAM" id="Phobius"/>
    </source>
</evidence>
<feature type="transmembrane region" description="Helical" evidence="2">
    <location>
        <begin position="104"/>
        <end position="129"/>
    </location>
</feature>
<accession>A0A0A0BWP7</accession>
<gene>
    <name evidence="3" type="ORF">N868_05365</name>
</gene>
<comment type="caution">
    <text evidence="3">The sequence shown here is derived from an EMBL/GenBank/DDBJ whole genome shotgun (WGS) entry which is preliminary data.</text>
</comment>
<dbReference type="RefSeq" id="WP_043604390.1">
    <property type="nucleotide sequence ID" value="NZ_AXCY01000018.1"/>
</dbReference>
<feature type="transmembrane region" description="Helical" evidence="2">
    <location>
        <begin position="141"/>
        <end position="162"/>
    </location>
</feature>
<feature type="region of interest" description="Disordered" evidence="1">
    <location>
        <begin position="1"/>
        <end position="21"/>
    </location>
</feature>
<feature type="transmembrane region" description="Helical" evidence="2">
    <location>
        <begin position="44"/>
        <end position="69"/>
    </location>
</feature>